<proteinExistence type="predicted"/>
<evidence type="ECO:0000313" key="1">
    <source>
        <dbReference type="EMBL" id="OMJ17950.1"/>
    </source>
</evidence>
<accession>A0A1R1XTI2</accession>
<protein>
    <submittedName>
        <fullName evidence="1">Uncharacterized protein</fullName>
    </submittedName>
</protein>
<comment type="caution">
    <text evidence="1">The sequence shown here is derived from an EMBL/GenBank/DDBJ whole genome shotgun (WGS) entry which is preliminary data.</text>
</comment>
<evidence type="ECO:0000313" key="2">
    <source>
        <dbReference type="Proteomes" id="UP000187429"/>
    </source>
</evidence>
<dbReference type="EMBL" id="LSSM01003420">
    <property type="protein sequence ID" value="OMJ17950.1"/>
    <property type="molecule type" value="Genomic_DNA"/>
</dbReference>
<organism evidence="1 2">
    <name type="scientific">Smittium culicis</name>
    <dbReference type="NCBI Taxonomy" id="133412"/>
    <lineage>
        <taxon>Eukaryota</taxon>
        <taxon>Fungi</taxon>
        <taxon>Fungi incertae sedis</taxon>
        <taxon>Zoopagomycota</taxon>
        <taxon>Kickxellomycotina</taxon>
        <taxon>Harpellomycetes</taxon>
        <taxon>Harpellales</taxon>
        <taxon>Legeriomycetaceae</taxon>
        <taxon>Smittium</taxon>
    </lineage>
</organism>
<dbReference type="Proteomes" id="UP000187429">
    <property type="component" value="Unassembled WGS sequence"/>
</dbReference>
<dbReference type="AlphaFoldDB" id="A0A1R1XTI2"/>
<gene>
    <name evidence="1" type="ORF">AYI69_g7230</name>
</gene>
<sequence length="211" mass="25104">MVIADLDVYHVDGLCDTPHPAKQLRIDCVEDPLLARYDHIELIVVVLELLRRLFQLHVPLEHREKTVFLVPICTTKFQKISISNIIFMVEGGRILYFWHKKLLHWRVPALEIVVYRLIPRPETIDHGLVDRVPRQSHFRARSERLNVQIQTIEDKMAFHATVHVARANNCEFYHIFSNEFNYTKKKEGYMNVQGNDYYLDFKKKREFEVFS</sequence>
<name>A0A1R1XTI2_9FUNG</name>
<reference evidence="2" key="1">
    <citation type="submission" date="2017-01" db="EMBL/GenBank/DDBJ databases">
        <authorList>
            <person name="Wang Y."/>
            <person name="White M."/>
            <person name="Kvist S."/>
            <person name="Moncalvo J.-M."/>
        </authorList>
    </citation>
    <scope>NUCLEOTIDE SEQUENCE [LARGE SCALE GENOMIC DNA]</scope>
    <source>
        <strain evidence="2">ID-206-W2</strain>
    </source>
</reference>
<keyword evidence="2" id="KW-1185">Reference proteome</keyword>